<keyword evidence="3" id="KW-1185">Reference proteome</keyword>
<dbReference type="AlphaFoldDB" id="A0A1I7M175"/>
<evidence type="ECO:0008006" key="4">
    <source>
        <dbReference type="Google" id="ProtNLM"/>
    </source>
</evidence>
<dbReference type="RefSeq" id="WP_093560455.1">
    <property type="nucleotide sequence ID" value="NZ_FPBO01000047.1"/>
</dbReference>
<dbReference type="EMBL" id="FPBO01000047">
    <property type="protein sequence ID" value="SFV15686.1"/>
    <property type="molecule type" value="Genomic_DNA"/>
</dbReference>
<dbReference type="Proteomes" id="UP000199391">
    <property type="component" value="Unassembled WGS sequence"/>
</dbReference>
<evidence type="ECO:0000256" key="1">
    <source>
        <dbReference type="SAM" id="SignalP"/>
    </source>
</evidence>
<dbReference type="STRING" id="1035707.SAMN05216552_104741"/>
<sequence>MKVFNARTTAALATLLALGACGGKASFDINGTVSGLNNPGLVLVNNKNGDEVNVPAGVTTFKFPKSIDYGTEYNVTLKANPSHQSCTVGNGSGSAGHLASVTVAVICTQNAYTIGGVLTGPIGDGTVVLINGSTGGQVSVTKDALNFTFATPVADGTPYGVAVLSQPANLSCTVANGSDIMGESPRNNIVVTCVAK</sequence>
<dbReference type="OrthoDB" id="8702084at2"/>
<name>A0A1I7M175_9BURK</name>
<feature type="chain" id="PRO_5011476936" description="Lipoprotein" evidence="1">
    <location>
        <begin position="26"/>
        <end position="196"/>
    </location>
</feature>
<gene>
    <name evidence="2" type="ORF">SAMN05216552_104741</name>
</gene>
<evidence type="ECO:0000313" key="3">
    <source>
        <dbReference type="Proteomes" id="UP000199391"/>
    </source>
</evidence>
<keyword evidence="1" id="KW-0732">Signal</keyword>
<dbReference type="PROSITE" id="PS51257">
    <property type="entry name" value="PROKAR_LIPOPROTEIN"/>
    <property type="match status" value="1"/>
</dbReference>
<organism evidence="2 3">
    <name type="scientific">Pseudoduganella namucuonensis</name>
    <dbReference type="NCBI Taxonomy" id="1035707"/>
    <lineage>
        <taxon>Bacteria</taxon>
        <taxon>Pseudomonadati</taxon>
        <taxon>Pseudomonadota</taxon>
        <taxon>Betaproteobacteria</taxon>
        <taxon>Burkholderiales</taxon>
        <taxon>Oxalobacteraceae</taxon>
        <taxon>Telluria group</taxon>
        <taxon>Pseudoduganella</taxon>
    </lineage>
</organism>
<protein>
    <recommendedName>
        <fullName evidence="4">Lipoprotein</fullName>
    </recommendedName>
</protein>
<reference evidence="3" key="1">
    <citation type="submission" date="2016-10" db="EMBL/GenBank/DDBJ databases">
        <authorList>
            <person name="Varghese N."/>
            <person name="Submissions S."/>
        </authorList>
    </citation>
    <scope>NUCLEOTIDE SEQUENCE [LARGE SCALE GENOMIC DNA]</scope>
    <source>
        <strain evidence="3">CGMCC 1.11014</strain>
    </source>
</reference>
<accession>A0A1I7M175</accession>
<evidence type="ECO:0000313" key="2">
    <source>
        <dbReference type="EMBL" id="SFV15686.1"/>
    </source>
</evidence>
<proteinExistence type="predicted"/>
<feature type="signal peptide" evidence="1">
    <location>
        <begin position="1"/>
        <end position="25"/>
    </location>
</feature>